<evidence type="ECO:0000313" key="4">
    <source>
        <dbReference type="Proteomes" id="UP000218896"/>
    </source>
</evidence>
<feature type="domain" description="PilZ" evidence="2">
    <location>
        <begin position="5"/>
        <end position="102"/>
    </location>
</feature>
<dbReference type="RefSeq" id="WP_095618079.1">
    <property type="nucleotide sequence ID" value="NZ_NSKD01000006.1"/>
</dbReference>
<dbReference type="Pfam" id="PF07238">
    <property type="entry name" value="PilZ"/>
    <property type="match status" value="1"/>
</dbReference>
<dbReference type="SUPFAM" id="SSF141371">
    <property type="entry name" value="PilZ domain-like"/>
    <property type="match status" value="1"/>
</dbReference>
<organism evidence="3 4">
    <name type="scientific">Halovibrio salipaludis</name>
    <dbReference type="NCBI Taxonomy" id="2032626"/>
    <lineage>
        <taxon>Bacteria</taxon>
        <taxon>Pseudomonadati</taxon>
        <taxon>Pseudomonadota</taxon>
        <taxon>Gammaproteobacteria</taxon>
        <taxon>Oceanospirillales</taxon>
        <taxon>Halomonadaceae</taxon>
        <taxon>Halovibrio</taxon>
    </lineage>
</organism>
<keyword evidence="1" id="KW-0547">Nucleotide-binding</keyword>
<comment type="caution">
    <text evidence="3">The sequence shown here is derived from an EMBL/GenBank/DDBJ whole genome shotgun (WGS) entry which is preliminary data.</text>
</comment>
<name>A0A2A2F4U1_9GAMM</name>
<dbReference type="GO" id="GO:0035438">
    <property type="term" value="F:cyclic-di-GMP binding"/>
    <property type="evidence" value="ECO:0007669"/>
    <property type="project" value="InterPro"/>
</dbReference>
<dbReference type="AlphaFoldDB" id="A0A2A2F4U1"/>
<reference evidence="3 4" key="1">
    <citation type="submission" date="2017-08" db="EMBL/GenBank/DDBJ databases">
        <title>Halovibrio sewagensis sp. nov., isolated from wastewater of high salinity.</title>
        <authorList>
            <person name="Dong X."/>
            <person name="Zhang G."/>
        </authorList>
    </citation>
    <scope>NUCLEOTIDE SEQUENCE [LARGE SCALE GENOMIC DNA]</scope>
    <source>
        <strain evidence="3 4">YL5-2</strain>
    </source>
</reference>
<dbReference type="PIRSF" id="PIRSF028141">
    <property type="entry name" value="C-di-GMP_BP_PA4608"/>
    <property type="match status" value="1"/>
</dbReference>
<sequence length="121" mass="13773">MANRERRFFSRILFDAACEIHLGDRIWPSQVQDISLHGALLTAPEDFTGQPGEGYTITIWLSDNTTQITMGATLRHRKDGFLGFECRSMDLESATHLRRLVELNLGDEAELHRELARLSDT</sequence>
<comment type="function">
    <text evidence="1">Binds the second messenger bis-(3'-5') cyclic dimeric guanosine monophosphate (c-di-GMP). Can bind two c-di-GMP molecules per monomer. May play a role in bacterial second-messenger regulated processes. Binding to c-di-GMP induces a conformational change of the C- and N-termini resulting in the exposure of a highly negative surface on one side of the protein to a possible effector protein.</text>
</comment>
<dbReference type="EMBL" id="NSKD01000006">
    <property type="protein sequence ID" value="PAU79622.1"/>
    <property type="molecule type" value="Genomic_DNA"/>
</dbReference>
<evidence type="ECO:0000256" key="1">
    <source>
        <dbReference type="PIRNR" id="PIRNR028141"/>
    </source>
</evidence>
<proteinExistence type="predicted"/>
<dbReference type="OrthoDB" id="5298508at2"/>
<dbReference type="Gene3D" id="2.40.10.220">
    <property type="entry name" value="predicted glycosyltransferase like domains"/>
    <property type="match status" value="1"/>
</dbReference>
<dbReference type="InterPro" id="IPR027021">
    <property type="entry name" value="C-di-GMP_BP_PA4608"/>
</dbReference>
<keyword evidence="4" id="KW-1185">Reference proteome</keyword>
<dbReference type="InterPro" id="IPR009875">
    <property type="entry name" value="PilZ_domain"/>
</dbReference>
<gene>
    <name evidence="3" type="ORF">CK501_12490</name>
</gene>
<comment type="subunit">
    <text evidence="1">Monomer in both c-di-GMP-bound and free forms.</text>
</comment>
<dbReference type="Proteomes" id="UP000218896">
    <property type="component" value="Unassembled WGS sequence"/>
</dbReference>
<protein>
    <recommendedName>
        <fullName evidence="1">Cyclic diguanosine monophosphate-binding protein</fullName>
        <shortName evidence="1">c-di-GMP-binding protein</shortName>
    </recommendedName>
    <alternativeName>
        <fullName evidence="1">Pilz domain-containing protein</fullName>
    </alternativeName>
</protein>
<evidence type="ECO:0000259" key="2">
    <source>
        <dbReference type="Pfam" id="PF07238"/>
    </source>
</evidence>
<accession>A0A2A2F4U1</accession>
<keyword evidence="1" id="KW-0973">c-di-GMP</keyword>
<evidence type="ECO:0000313" key="3">
    <source>
        <dbReference type="EMBL" id="PAU79622.1"/>
    </source>
</evidence>